<protein>
    <submittedName>
        <fullName evidence="1">Uncharacterized protein</fullName>
    </submittedName>
</protein>
<organism evidence="1 2">
    <name type="scientific">Candidatus Methanogaster sp</name>
    <dbReference type="NCBI Taxonomy" id="3386292"/>
    <lineage>
        <taxon>Archaea</taxon>
        <taxon>Methanobacteriati</taxon>
        <taxon>Methanobacteriota</taxon>
        <taxon>Stenosarchaea group</taxon>
        <taxon>Methanomicrobia</taxon>
        <taxon>Methanosarcinales</taxon>
        <taxon>ANME-2 cluster</taxon>
        <taxon>Candidatus Methanogasteraceae</taxon>
        <taxon>Candidatus Methanogaster</taxon>
    </lineage>
</organism>
<comment type="caution">
    <text evidence="1">The sequence shown here is derived from an EMBL/GenBank/DDBJ whole genome shotgun (WGS) entry which is preliminary data.</text>
</comment>
<evidence type="ECO:0000313" key="2">
    <source>
        <dbReference type="Proteomes" id="UP000248329"/>
    </source>
</evidence>
<evidence type="ECO:0000313" key="1">
    <source>
        <dbReference type="EMBL" id="PXF59046.1"/>
    </source>
</evidence>
<reference evidence="1" key="1">
    <citation type="submission" date="2018-01" db="EMBL/GenBank/DDBJ databases">
        <authorList>
            <person name="Krukenberg V."/>
        </authorList>
    </citation>
    <scope>NUCLEOTIDE SEQUENCE</scope>
    <source>
        <strain evidence="1">E20ANME2</strain>
    </source>
</reference>
<dbReference type="Proteomes" id="UP000248329">
    <property type="component" value="Unassembled WGS sequence"/>
</dbReference>
<proteinExistence type="predicted"/>
<dbReference type="EMBL" id="PQXF01000029">
    <property type="protein sequence ID" value="PXF59046.1"/>
    <property type="molecule type" value="Genomic_DNA"/>
</dbReference>
<gene>
    <name evidence="1" type="ORF">C4B59_12225</name>
</gene>
<accession>A0AC61L0I7</accession>
<sequence length="122" mass="12599">MKVIEKARMGMIAVAAVMLESVARLLMGTRGCSSGRIALMLAGIVLVVVAGGAIAEHACVANDGSGDAYLCGDMVMKSCTFNGTMVCTNTTEHGLIIGANNITINGARQLTNNNLPATSFTY</sequence>
<name>A0AC61L0I7_9EURY</name>